<accession>A0A8H3F5D2</accession>
<dbReference type="Proteomes" id="UP000664169">
    <property type="component" value="Unassembled WGS sequence"/>
</dbReference>
<proteinExistence type="predicted"/>
<protein>
    <submittedName>
        <fullName evidence="1">Uncharacterized protein</fullName>
    </submittedName>
</protein>
<sequence>MSWLSNKLENSFALSSVKFDFTMVKVEAPIEFDGLGSRLTTRRKADAEDGSIHRTARKLGALFEQIIPSTPNLITAYGQRVSEIIATPGINPQGLTKDGPFETFVGADATALWAAATSGISSIAMYLLATLLAGDEWDHKASISLWVELVAERKREILEGFEKNGLTLESTLMASRQDITRKELALWDASARAWLQSANQAKAKERDQFLLIAKNVHLSNPEGATTYRQVLRLWHDAMKTMEELLNGRPQLIVDRSIPSAIVSWHLFPNLLVLDKEISNICFQDKLIPRSATCTIGAATSISMEEQSLSRWSLALSHYQFYGDKVQVDSEEMFSRVNISQFLIITLGAIFGSWQVRRKDYDAAAQFLVSLWAVIRKTSLPSTTGADGLGLEWLQCLVAGANYFLDGGGLNNRSVTQLLEFGSRRGRSLIGAKEVSLFPYFGLLNPSVFRSLHQPMDIDCGITFFREIAKSMKLTDDVAIIMVDHHPNLEPPNIGLIEFASIGKIGHNNKKRLINGSPANTTSYCRCIKQTPLRARRGIMFRGPDDISIELSSRIDSIEDLGEIVFKETEENSFIDLVKSFWFGYLKLEANPNASSDSLRRTMPLFETVVGSRFFGLFAPRERRDYQARDLATSVNSVPLQTLGLDTLAPGRLYDYLSCIGTKDDRPQFAATGVFQMADIYRMAFSCVESLTAINAARHVYVDLYGATISLSVLNSANSISEVGWRPKLDTKLEFAVSPTQDNSRPLQNSPEASLLRPVCLDLLTRQQALACLAYFEYGRDTLDIDSLDHALAMSIGNSIYVVKRLLSDPFERIPSNRLQRLTGNIGRSGISILIAPIEPRIRELSCSYNLVEHKRYDLRRENNFKSTSLHLSFTQWTCPLENCQSRTQDQDAHFVESVISVRDRGEWVADLDVLSINFENLVRLGSPPCAMANHKKMTFDYISLDTWEELLDFPVANVSVFRANGNWAARLAAVSILAQKDLAHALGIFGPDEFCLDCLENRFPVSRSGFDESESGLPSFCID</sequence>
<organism evidence="1 2">
    <name type="scientific">Gomphillus americanus</name>
    <dbReference type="NCBI Taxonomy" id="1940652"/>
    <lineage>
        <taxon>Eukaryota</taxon>
        <taxon>Fungi</taxon>
        <taxon>Dikarya</taxon>
        <taxon>Ascomycota</taxon>
        <taxon>Pezizomycotina</taxon>
        <taxon>Lecanoromycetes</taxon>
        <taxon>OSLEUM clade</taxon>
        <taxon>Ostropomycetidae</taxon>
        <taxon>Ostropales</taxon>
        <taxon>Graphidaceae</taxon>
        <taxon>Gomphilloideae</taxon>
        <taxon>Gomphillus</taxon>
    </lineage>
</organism>
<gene>
    <name evidence="1" type="ORF">GOMPHAMPRED_001222</name>
</gene>
<dbReference type="EMBL" id="CAJPDQ010000012">
    <property type="protein sequence ID" value="CAF9917354.1"/>
    <property type="molecule type" value="Genomic_DNA"/>
</dbReference>
<dbReference type="AlphaFoldDB" id="A0A8H3F5D2"/>
<evidence type="ECO:0000313" key="2">
    <source>
        <dbReference type="Proteomes" id="UP000664169"/>
    </source>
</evidence>
<comment type="caution">
    <text evidence="1">The sequence shown here is derived from an EMBL/GenBank/DDBJ whole genome shotgun (WGS) entry which is preliminary data.</text>
</comment>
<evidence type="ECO:0000313" key="1">
    <source>
        <dbReference type="EMBL" id="CAF9917354.1"/>
    </source>
</evidence>
<name>A0A8H3F5D2_9LECA</name>
<dbReference type="OrthoDB" id="5354164at2759"/>
<reference evidence="1" key="1">
    <citation type="submission" date="2021-03" db="EMBL/GenBank/DDBJ databases">
        <authorList>
            <person name="Tagirdzhanova G."/>
        </authorList>
    </citation>
    <scope>NUCLEOTIDE SEQUENCE</scope>
</reference>
<keyword evidence="2" id="KW-1185">Reference proteome</keyword>